<dbReference type="PROSITE" id="PS51257">
    <property type="entry name" value="PROKAR_LIPOPROTEIN"/>
    <property type="match status" value="1"/>
</dbReference>
<dbReference type="HOGENOM" id="CLU_2441194_0_0_1"/>
<protein>
    <submittedName>
        <fullName evidence="1">Uncharacterized protein</fullName>
    </submittedName>
</protein>
<reference evidence="1 2" key="1">
    <citation type="submission" date="2014-04" db="EMBL/GenBank/DDBJ databases">
        <authorList>
            <consortium name="DOE Joint Genome Institute"/>
            <person name="Kuo A."/>
            <person name="Kohler A."/>
            <person name="Nagy L.G."/>
            <person name="Floudas D."/>
            <person name="Copeland A."/>
            <person name="Barry K.W."/>
            <person name="Cichocki N."/>
            <person name="Veneault-Fourrey C."/>
            <person name="LaButti K."/>
            <person name="Lindquist E.A."/>
            <person name="Lipzen A."/>
            <person name="Lundell T."/>
            <person name="Morin E."/>
            <person name="Murat C."/>
            <person name="Sun H."/>
            <person name="Tunlid A."/>
            <person name="Henrissat B."/>
            <person name="Grigoriev I.V."/>
            <person name="Hibbett D.S."/>
            <person name="Martin F."/>
            <person name="Nordberg H.P."/>
            <person name="Cantor M.N."/>
            <person name="Hua S.X."/>
        </authorList>
    </citation>
    <scope>NUCLEOTIDE SEQUENCE [LARGE SCALE GENOMIC DNA]</scope>
    <source>
        <strain evidence="1 2">LaAM-08-1</strain>
    </source>
</reference>
<proteinExistence type="predicted"/>
<reference evidence="2" key="2">
    <citation type="submission" date="2015-01" db="EMBL/GenBank/DDBJ databases">
        <title>Evolutionary Origins and Diversification of the Mycorrhizal Mutualists.</title>
        <authorList>
            <consortium name="DOE Joint Genome Institute"/>
            <consortium name="Mycorrhizal Genomics Consortium"/>
            <person name="Kohler A."/>
            <person name="Kuo A."/>
            <person name="Nagy L.G."/>
            <person name="Floudas D."/>
            <person name="Copeland A."/>
            <person name="Barry K.W."/>
            <person name="Cichocki N."/>
            <person name="Veneault-Fourrey C."/>
            <person name="LaButti K."/>
            <person name="Lindquist E.A."/>
            <person name="Lipzen A."/>
            <person name="Lundell T."/>
            <person name="Morin E."/>
            <person name="Murat C."/>
            <person name="Riley R."/>
            <person name="Ohm R."/>
            <person name="Sun H."/>
            <person name="Tunlid A."/>
            <person name="Henrissat B."/>
            <person name="Grigoriev I.V."/>
            <person name="Hibbett D.S."/>
            <person name="Martin F."/>
        </authorList>
    </citation>
    <scope>NUCLEOTIDE SEQUENCE [LARGE SCALE GENOMIC DNA]</scope>
    <source>
        <strain evidence="2">LaAM-08-1</strain>
    </source>
</reference>
<dbReference type="Proteomes" id="UP000054477">
    <property type="component" value="Unassembled WGS sequence"/>
</dbReference>
<evidence type="ECO:0000313" key="2">
    <source>
        <dbReference type="Proteomes" id="UP000054477"/>
    </source>
</evidence>
<keyword evidence="2" id="KW-1185">Reference proteome</keyword>
<organism evidence="1 2">
    <name type="scientific">Laccaria amethystina LaAM-08-1</name>
    <dbReference type="NCBI Taxonomy" id="1095629"/>
    <lineage>
        <taxon>Eukaryota</taxon>
        <taxon>Fungi</taxon>
        <taxon>Dikarya</taxon>
        <taxon>Basidiomycota</taxon>
        <taxon>Agaricomycotina</taxon>
        <taxon>Agaricomycetes</taxon>
        <taxon>Agaricomycetidae</taxon>
        <taxon>Agaricales</taxon>
        <taxon>Agaricineae</taxon>
        <taxon>Hydnangiaceae</taxon>
        <taxon>Laccaria</taxon>
    </lineage>
</organism>
<evidence type="ECO:0000313" key="1">
    <source>
        <dbReference type="EMBL" id="KIJ96592.1"/>
    </source>
</evidence>
<dbReference type="EMBL" id="KN838716">
    <property type="protein sequence ID" value="KIJ96592.1"/>
    <property type="molecule type" value="Genomic_DNA"/>
</dbReference>
<gene>
    <name evidence="1" type="ORF">K443DRAFT_281161</name>
</gene>
<sequence>MEHFYRFQVQCPTGILACHSRYLYDITVRSIISCNSQSFMKPFPSHPNAPGLEPHISISNGSQPIQGHSLARLAIFVCHLPLIWTDHTDR</sequence>
<dbReference type="AlphaFoldDB" id="A0A0C9XK88"/>
<accession>A0A0C9XK88</accession>
<name>A0A0C9XK88_9AGAR</name>